<feature type="non-terminal residue" evidence="1">
    <location>
        <position position="1"/>
    </location>
</feature>
<dbReference type="EMBL" id="KN753571">
    <property type="protein sequence ID" value="KIH49411.1"/>
    <property type="molecule type" value="Genomic_DNA"/>
</dbReference>
<protein>
    <submittedName>
        <fullName evidence="1">Uncharacterized protein</fullName>
    </submittedName>
</protein>
<proteinExistence type="predicted"/>
<dbReference type="Proteomes" id="UP000054047">
    <property type="component" value="Unassembled WGS sequence"/>
</dbReference>
<keyword evidence="2" id="KW-1185">Reference proteome</keyword>
<reference evidence="1 2" key="1">
    <citation type="submission" date="2013-12" db="EMBL/GenBank/DDBJ databases">
        <title>Draft genome of the parsitic nematode Ancylostoma duodenale.</title>
        <authorList>
            <person name="Mitreva M."/>
        </authorList>
    </citation>
    <scope>NUCLEOTIDE SEQUENCE [LARGE SCALE GENOMIC DNA]</scope>
    <source>
        <strain evidence="1 2">Zhejiang</strain>
    </source>
</reference>
<name>A0A0C2FX08_9BILA</name>
<evidence type="ECO:0000313" key="1">
    <source>
        <dbReference type="EMBL" id="KIH49411.1"/>
    </source>
</evidence>
<evidence type="ECO:0000313" key="2">
    <source>
        <dbReference type="Proteomes" id="UP000054047"/>
    </source>
</evidence>
<sequence length="158" mass="17969">DKFRPKRQPTPIHSSQWDGLRSACCPGQSTMSCDFYNSPNVTCKTKANSAISNWINNQLVHKLLIYRSIRVNRLRFRVEEINMYQDCYRQHIGLGVYKASLGLAVSVQMDVLEDVPKVAHRSILHCFSCPTTTILPILGTGILARRLIPHITTWSTQL</sequence>
<gene>
    <name evidence="1" type="ORF">ANCDUO_20514</name>
</gene>
<organism evidence="1 2">
    <name type="scientific">Ancylostoma duodenale</name>
    <dbReference type="NCBI Taxonomy" id="51022"/>
    <lineage>
        <taxon>Eukaryota</taxon>
        <taxon>Metazoa</taxon>
        <taxon>Ecdysozoa</taxon>
        <taxon>Nematoda</taxon>
        <taxon>Chromadorea</taxon>
        <taxon>Rhabditida</taxon>
        <taxon>Rhabditina</taxon>
        <taxon>Rhabditomorpha</taxon>
        <taxon>Strongyloidea</taxon>
        <taxon>Ancylostomatidae</taxon>
        <taxon>Ancylostomatinae</taxon>
        <taxon>Ancylostoma</taxon>
    </lineage>
</organism>
<accession>A0A0C2FX08</accession>
<dbReference type="AlphaFoldDB" id="A0A0C2FX08"/>